<dbReference type="AlphaFoldDB" id="A0A6C1DNS4"/>
<organism evidence="1 2">
    <name type="scientific">Saccharomyces pastorianus</name>
    <name type="common">Lager yeast</name>
    <name type="synonym">Saccharomyces cerevisiae x Saccharomyces eubayanus</name>
    <dbReference type="NCBI Taxonomy" id="27292"/>
    <lineage>
        <taxon>Eukaryota</taxon>
        <taxon>Fungi</taxon>
        <taxon>Dikarya</taxon>
        <taxon>Ascomycota</taxon>
        <taxon>Saccharomycotina</taxon>
        <taxon>Saccharomycetes</taxon>
        <taxon>Saccharomycetales</taxon>
        <taxon>Saccharomycetaceae</taxon>
        <taxon>Saccharomyces</taxon>
    </lineage>
</organism>
<dbReference type="OrthoDB" id="4045473at2759"/>
<protein>
    <submittedName>
        <fullName evidence="1">Uncharacterized protein</fullName>
    </submittedName>
</protein>
<reference evidence="1 2" key="1">
    <citation type="journal article" date="2019" name="BMC Genomics">
        <title>Chromosome level assembly and comparative genome analysis confirm lager-brewing yeasts originated from a single hybridization.</title>
        <authorList>
            <person name="Salazar A.N."/>
            <person name="Gorter de Vries A.R."/>
            <person name="van den Broek M."/>
            <person name="Brouwers N."/>
            <person name="de la Torre Cortes P."/>
            <person name="Kuijpers N.G.A."/>
            <person name="Daran J.G."/>
            <person name="Abeel T."/>
        </authorList>
    </citation>
    <scope>NUCLEOTIDE SEQUENCE [LARGE SCALE GENOMIC DNA]</scope>
    <source>
        <strain evidence="1 2">CBS 1483</strain>
    </source>
</reference>
<keyword evidence="2" id="KW-1185">Reference proteome</keyword>
<accession>A0A6C1DNS4</accession>
<evidence type="ECO:0000313" key="2">
    <source>
        <dbReference type="Proteomes" id="UP000501346"/>
    </source>
</evidence>
<sequence>MSIDEAVARYRDVIGNLATGNLRRIVIQSEKLAQIIASSKGTVRFHHKTRSGKTVIYKCIKKALLSSVASLSSEFSSETDVQQFLHLNYIYQSHFQALSGQINKYCGMKKYYELKFAAIDYLETEVQTTGLTLSRFWVASLDEFIKKERWPDNGSNFQIFYKLMAEYSSWKWDSDDKRQLQFMYEFRMKLKECLVKFYENFDLQKSSDPLKELIIPWEKIVYVANCIDAFTGEQVRIDGAELIWTSKNLVFSSISSAVLRLNDLQNMFSAFQPYGEEALVQDFAHIRSLKWDSNDKVESLIRALIFNDMFPYFNKEQVDTKADGIFLLRLLRKNFKEHINDVKDFHIQVIKYLNSQFKNNYSTLMTSSKTQDRRKSHNMPSSILDDGNKIGMHVSPIDEYSHFVDNDEPLWRDKVYPKIYTNEQTPTPDASAIFDSHRIYAIISLLRYYLPEKRKFFRIYYLPSIFKRILYYGAKFAQLYFMEGCLERLVIESLQILEPSLVHAINNLIKSSIESLKNVTVTSDDKTSSGVIILSYKEFKSLSEVNKDFNEPFWPNQSIANSWPDFANKQLKRGQNLQDAFAFHLFEIELPIIIDTTRNTHLKLVSNMCTTSILYLYNEVDSLSLTSIQEKLAVLPTSKRNEILLYNLNRLTKLKLLLLKENEKGQKFYAFNFNYKRDGQKTSLIRLI</sequence>
<name>A0A6C1DNS4_SACPS</name>
<proteinExistence type="predicted"/>
<dbReference type="InterPro" id="IPR036317">
    <property type="entry name" value="Cullin_homology_sf"/>
</dbReference>
<dbReference type="EMBL" id="CP048984">
    <property type="protein sequence ID" value="QID78247.1"/>
    <property type="molecule type" value="Genomic_DNA"/>
</dbReference>
<gene>
    <name evidence="1" type="ORF">GRS66_000452</name>
</gene>
<dbReference type="Proteomes" id="UP000501346">
    <property type="component" value="Chromosome ScII"/>
</dbReference>
<dbReference type="SUPFAM" id="SSF75632">
    <property type="entry name" value="Cullin homology domain"/>
    <property type="match status" value="1"/>
</dbReference>
<evidence type="ECO:0000313" key="1">
    <source>
        <dbReference type="EMBL" id="QID78247.1"/>
    </source>
</evidence>